<organism evidence="2 3">
    <name type="scientific">Pseudothauera rhizosphaerae</name>
    <dbReference type="NCBI Taxonomy" id="2565932"/>
    <lineage>
        <taxon>Bacteria</taxon>
        <taxon>Pseudomonadati</taxon>
        <taxon>Pseudomonadota</taxon>
        <taxon>Betaproteobacteria</taxon>
        <taxon>Rhodocyclales</taxon>
        <taxon>Zoogloeaceae</taxon>
        <taxon>Pseudothauera</taxon>
    </lineage>
</organism>
<feature type="transmembrane region" description="Helical" evidence="1">
    <location>
        <begin position="180"/>
        <end position="208"/>
    </location>
</feature>
<feature type="transmembrane region" description="Helical" evidence="1">
    <location>
        <begin position="394"/>
        <end position="418"/>
    </location>
</feature>
<evidence type="ECO:0000313" key="2">
    <source>
        <dbReference type="EMBL" id="THF60998.1"/>
    </source>
</evidence>
<feature type="transmembrane region" description="Helical" evidence="1">
    <location>
        <begin position="12"/>
        <end position="34"/>
    </location>
</feature>
<evidence type="ECO:0000256" key="1">
    <source>
        <dbReference type="SAM" id="Phobius"/>
    </source>
</evidence>
<evidence type="ECO:0000313" key="3">
    <source>
        <dbReference type="Proteomes" id="UP000307956"/>
    </source>
</evidence>
<comment type="caution">
    <text evidence="2">The sequence shown here is derived from an EMBL/GenBank/DDBJ whole genome shotgun (WGS) entry which is preliminary data.</text>
</comment>
<name>A0A4S4AN64_9RHOO</name>
<keyword evidence="3" id="KW-1185">Reference proteome</keyword>
<dbReference type="AlphaFoldDB" id="A0A4S4AN64"/>
<keyword evidence="1" id="KW-0812">Transmembrane</keyword>
<reference evidence="2 3" key="1">
    <citation type="submission" date="2019-04" db="EMBL/GenBank/DDBJ databases">
        <title>Azoarcus rhizosphaerae sp. nov. isolated from rhizosphere of Ficus religiosa.</title>
        <authorList>
            <person name="Lin S.-Y."/>
            <person name="Hameed A."/>
            <person name="Hsu Y.-H."/>
            <person name="Young C.-C."/>
        </authorList>
    </citation>
    <scope>NUCLEOTIDE SEQUENCE [LARGE SCALE GENOMIC DNA]</scope>
    <source>
        <strain evidence="2 3">CC-YHH848</strain>
    </source>
</reference>
<sequence length="549" mass="59625">MPLTPTPPRPPISLIHRLFSPLGLIVLAVVYLLAGLTGHDPWRGDDAAHFGPVLGMLQGEGLLFPRLAGEPVADFPPLYYWASALLARAFAWVLPLHDGARLATALFTALALYWIAQASGRLYGRETRNAAVLLTLGTLGLVIHAHETQPMLAVVAMQALTLAGLSRLTAAPLAGALQAALGAALAFVAGGFAAVLLTVPLFLLVLLVCPECRTPRTSGAVLLGLTLALVLGAVWPVALHYQDPELFRFWWTQDLAVLVGEPLPVAEVGGLFKDIGWFVWPLWPIALWGLWIARRRLLGLPVVLPIAAILLVALWLALSERDTRVALLPLIAPFALLAASGAPVLRRGAANAFDWFGVMTFGVFAVLVWLGWTAQVIAWPPGLARHVERYGPGFVLHGETAMALIGAGITAAWLVFAWRLPRTPNRGPGNWALGMTMLWCLAVALLMPWFDYGRSYRAPAESLARVLADEHSDCVATTGLSPAVRASLDYFAGLRPEPVREAGSPCKLLLVHDDRRAGPRTLPDEWKLLWEHRRGGGRQLEIFRLYQRD</sequence>
<feature type="transmembrane region" description="Helical" evidence="1">
    <location>
        <begin position="275"/>
        <end position="293"/>
    </location>
</feature>
<dbReference type="Proteomes" id="UP000307956">
    <property type="component" value="Unassembled WGS sequence"/>
</dbReference>
<feature type="transmembrane region" description="Helical" evidence="1">
    <location>
        <begin position="324"/>
        <end position="345"/>
    </location>
</feature>
<feature type="transmembrane region" description="Helical" evidence="1">
    <location>
        <begin position="129"/>
        <end position="145"/>
    </location>
</feature>
<feature type="transmembrane region" description="Helical" evidence="1">
    <location>
        <begin position="430"/>
        <end position="450"/>
    </location>
</feature>
<feature type="transmembrane region" description="Helical" evidence="1">
    <location>
        <begin position="220"/>
        <end position="241"/>
    </location>
</feature>
<dbReference type="OrthoDB" id="8556356at2"/>
<keyword evidence="1" id="KW-1133">Transmembrane helix</keyword>
<feature type="transmembrane region" description="Helical" evidence="1">
    <location>
        <begin position="352"/>
        <end position="374"/>
    </location>
</feature>
<proteinExistence type="predicted"/>
<gene>
    <name evidence="2" type="ORF">E6O51_12280</name>
</gene>
<accession>A0A4S4AN64</accession>
<protein>
    <recommendedName>
        <fullName evidence="4">4-amino-4-deoxy-L-arabinose transferase</fullName>
    </recommendedName>
</protein>
<feature type="transmembrane region" description="Helical" evidence="1">
    <location>
        <begin position="300"/>
        <end position="318"/>
    </location>
</feature>
<keyword evidence="1" id="KW-0472">Membrane</keyword>
<evidence type="ECO:0008006" key="4">
    <source>
        <dbReference type="Google" id="ProtNLM"/>
    </source>
</evidence>
<feature type="transmembrane region" description="Helical" evidence="1">
    <location>
        <begin position="102"/>
        <end position="123"/>
    </location>
</feature>
<dbReference type="RefSeq" id="WP_136385272.1">
    <property type="nucleotide sequence ID" value="NZ_SSOD01000008.1"/>
</dbReference>
<dbReference type="EMBL" id="SSOD01000008">
    <property type="protein sequence ID" value="THF60998.1"/>
    <property type="molecule type" value="Genomic_DNA"/>
</dbReference>